<reference evidence="1" key="1">
    <citation type="journal article" date="2019" name="bioRxiv">
        <title>The Genome of the Zebra Mussel, Dreissena polymorpha: A Resource for Invasive Species Research.</title>
        <authorList>
            <person name="McCartney M.A."/>
            <person name="Auch B."/>
            <person name="Kono T."/>
            <person name="Mallez S."/>
            <person name="Zhang Y."/>
            <person name="Obille A."/>
            <person name="Becker A."/>
            <person name="Abrahante J.E."/>
            <person name="Garbe J."/>
            <person name="Badalamenti J.P."/>
            <person name="Herman A."/>
            <person name="Mangelson H."/>
            <person name="Liachko I."/>
            <person name="Sullivan S."/>
            <person name="Sone E.D."/>
            <person name="Koren S."/>
            <person name="Silverstein K.A.T."/>
            <person name="Beckman K.B."/>
            <person name="Gohl D.M."/>
        </authorList>
    </citation>
    <scope>NUCLEOTIDE SEQUENCE</scope>
    <source>
        <strain evidence="1">Duluth1</strain>
        <tissue evidence="1">Whole animal</tissue>
    </source>
</reference>
<sequence length="83" mass="9125">MNYAVSNIVAMQNQMSNALQDVTTLLAIYVIKTTNQYKSPPSPRNKKQTIITSVMTEVRVNKDGALVTSIKGRTCLIPGKQVV</sequence>
<proteinExistence type="predicted"/>
<protein>
    <submittedName>
        <fullName evidence="1">Uncharacterized protein</fullName>
    </submittedName>
</protein>
<organism evidence="1 2">
    <name type="scientific">Dreissena polymorpha</name>
    <name type="common">Zebra mussel</name>
    <name type="synonym">Mytilus polymorpha</name>
    <dbReference type="NCBI Taxonomy" id="45954"/>
    <lineage>
        <taxon>Eukaryota</taxon>
        <taxon>Metazoa</taxon>
        <taxon>Spiralia</taxon>
        <taxon>Lophotrochozoa</taxon>
        <taxon>Mollusca</taxon>
        <taxon>Bivalvia</taxon>
        <taxon>Autobranchia</taxon>
        <taxon>Heteroconchia</taxon>
        <taxon>Euheterodonta</taxon>
        <taxon>Imparidentia</taxon>
        <taxon>Neoheterodontei</taxon>
        <taxon>Myida</taxon>
        <taxon>Dreissenoidea</taxon>
        <taxon>Dreissenidae</taxon>
        <taxon>Dreissena</taxon>
    </lineage>
</organism>
<accession>A0A9D4QQY9</accession>
<comment type="caution">
    <text evidence="1">The sequence shown here is derived from an EMBL/GenBank/DDBJ whole genome shotgun (WGS) entry which is preliminary data.</text>
</comment>
<keyword evidence="2" id="KW-1185">Reference proteome</keyword>
<evidence type="ECO:0000313" key="2">
    <source>
        <dbReference type="Proteomes" id="UP000828390"/>
    </source>
</evidence>
<dbReference type="AlphaFoldDB" id="A0A9D4QQY9"/>
<name>A0A9D4QQY9_DREPO</name>
<reference evidence="1" key="2">
    <citation type="submission" date="2020-11" db="EMBL/GenBank/DDBJ databases">
        <authorList>
            <person name="McCartney M.A."/>
            <person name="Auch B."/>
            <person name="Kono T."/>
            <person name="Mallez S."/>
            <person name="Becker A."/>
            <person name="Gohl D.M."/>
            <person name="Silverstein K.A.T."/>
            <person name="Koren S."/>
            <person name="Bechman K.B."/>
            <person name="Herman A."/>
            <person name="Abrahante J.E."/>
            <person name="Garbe J."/>
        </authorList>
    </citation>
    <scope>NUCLEOTIDE SEQUENCE</scope>
    <source>
        <strain evidence="1">Duluth1</strain>
        <tissue evidence="1">Whole animal</tissue>
    </source>
</reference>
<gene>
    <name evidence="1" type="ORF">DPMN_113408</name>
</gene>
<evidence type="ECO:0000313" key="1">
    <source>
        <dbReference type="EMBL" id="KAH3839968.1"/>
    </source>
</evidence>
<dbReference type="Proteomes" id="UP000828390">
    <property type="component" value="Unassembled WGS sequence"/>
</dbReference>
<dbReference type="EMBL" id="JAIWYP010000004">
    <property type="protein sequence ID" value="KAH3839968.1"/>
    <property type="molecule type" value="Genomic_DNA"/>
</dbReference>